<dbReference type="OrthoDB" id="9814178at2"/>
<feature type="transmembrane region" description="Helical" evidence="1">
    <location>
        <begin position="76"/>
        <end position="99"/>
    </location>
</feature>
<keyword evidence="1" id="KW-0472">Membrane</keyword>
<dbReference type="EMBL" id="RXPE01000029">
    <property type="protein sequence ID" value="RTR25376.1"/>
    <property type="molecule type" value="Genomic_DNA"/>
</dbReference>
<dbReference type="PANTHER" id="PTHR30503">
    <property type="entry name" value="INNER MEMBRANE PROTEIN YEDI"/>
    <property type="match status" value="1"/>
</dbReference>
<dbReference type="PANTHER" id="PTHR30503:SF3">
    <property type="entry name" value="INNER MEMBRANE PROTEIN YEDI"/>
    <property type="match status" value="1"/>
</dbReference>
<accession>A0A431VQ90</accession>
<evidence type="ECO:0000313" key="2">
    <source>
        <dbReference type="EMBL" id="RTR25376.1"/>
    </source>
</evidence>
<dbReference type="AlphaFoldDB" id="A0A431VQ90"/>
<name>A0A431VQ90_9DEIO</name>
<evidence type="ECO:0000256" key="1">
    <source>
        <dbReference type="SAM" id="Phobius"/>
    </source>
</evidence>
<dbReference type="GO" id="GO:0005886">
    <property type="term" value="C:plasma membrane"/>
    <property type="evidence" value="ECO:0007669"/>
    <property type="project" value="TreeGrafter"/>
</dbReference>
<keyword evidence="3" id="KW-1185">Reference proteome</keyword>
<gene>
    <name evidence="2" type="ORF">EJ104_11170</name>
</gene>
<organism evidence="2 3">
    <name type="scientific">Deinococcus radiophilus</name>
    <dbReference type="NCBI Taxonomy" id="32062"/>
    <lineage>
        <taxon>Bacteria</taxon>
        <taxon>Thermotogati</taxon>
        <taxon>Deinococcota</taxon>
        <taxon>Deinococci</taxon>
        <taxon>Deinococcales</taxon>
        <taxon>Deinococcaceae</taxon>
        <taxon>Deinococcus</taxon>
    </lineage>
</organism>
<feature type="transmembrane region" description="Helical" evidence="1">
    <location>
        <begin position="283"/>
        <end position="308"/>
    </location>
</feature>
<keyword evidence="1" id="KW-1133">Transmembrane helix</keyword>
<sequence>MSGGLVALLDDIAVIARAAAASVDDIAAAAGRAGTKTIGVVVDDAAVTPRYVTGLSPARELPIIAKIAKGSLRNKLVFILPAVLLLSEFLPSAITYVLMAGGTYLAFEGAEKVYEAFSGGHHTESAAEDLADLSSEEHEQKMVGGAIRTDLILSAEIMAIALAEVADQPLVSRALILIVVALAITALVYGVVALIVKMDDVGLKLAQSGRPGSAALGRGMVKAMPYVLNALSVIGTAAMLWVGGHIIVDGLAKLGFPELEHLIHDVAVSAAHAVPAAHTFVEWLVGTVGSGLFGLLVGFSVVALLHLLPLRRNAH</sequence>
<evidence type="ECO:0000313" key="3">
    <source>
        <dbReference type="Proteomes" id="UP000277766"/>
    </source>
</evidence>
<dbReference type="InterPro" id="IPR008526">
    <property type="entry name" value="YedI"/>
</dbReference>
<dbReference type="RefSeq" id="WP_126352849.1">
    <property type="nucleotide sequence ID" value="NZ_CP086381.1"/>
</dbReference>
<keyword evidence="1" id="KW-0812">Transmembrane</keyword>
<feature type="transmembrane region" description="Helical" evidence="1">
    <location>
        <begin position="226"/>
        <end position="248"/>
    </location>
</feature>
<dbReference type="PIRSF" id="PIRSF016660">
    <property type="entry name" value="YedI"/>
    <property type="match status" value="1"/>
</dbReference>
<feature type="transmembrane region" description="Helical" evidence="1">
    <location>
        <begin position="174"/>
        <end position="196"/>
    </location>
</feature>
<dbReference type="Proteomes" id="UP000277766">
    <property type="component" value="Unassembled WGS sequence"/>
</dbReference>
<protein>
    <submittedName>
        <fullName evidence="2">DUF808 domain-containing protein</fullName>
    </submittedName>
</protein>
<reference evidence="2 3" key="1">
    <citation type="submission" date="2018-12" db="EMBL/GenBank/DDBJ databases">
        <title>Deinococcus radiophilus ATCC 27603 genome sequencing and assembly.</title>
        <authorList>
            <person name="Maclea K.S."/>
            <person name="Maynard C.R."/>
        </authorList>
    </citation>
    <scope>NUCLEOTIDE SEQUENCE [LARGE SCALE GENOMIC DNA]</scope>
    <source>
        <strain evidence="2 3">ATCC 27603</strain>
    </source>
</reference>
<proteinExistence type="predicted"/>
<dbReference type="Pfam" id="PF05661">
    <property type="entry name" value="DUF808"/>
    <property type="match status" value="1"/>
</dbReference>
<comment type="caution">
    <text evidence="2">The sequence shown here is derived from an EMBL/GenBank/DDBJ whole genome shotgun (WGS) entry which is preliminary data.</text>
</comment>